<sequence>MADHHPLRRWKRFLAAFGAIDAAIEAAGPGASRDEFRRARCGVVERLCDASDEGERDELCRDFDRAMVQSLLTLQAVPVAPATLARTELVPAFRALGKHECERVRALASDIVCGWRAAVEGDLVKAGNKEVAALAVGTGRSERVESTKSTSQAVTASAGSNVHHSPTRVPEPASSKKTALAVATTARSVRDESTKVSVTTSPVTDDSPGSGDRDVSCVDDRIEASKAPGGLPGGSRREAAAQYPGHQGAGDGGEAERAEAASRHERAEPGEIEAMASDSLRVFLVLLVAQVCLLVAMAASAVHGRPGPGHGPVAVETTPACCLYHPDCCQVDADAGAKP</sequence>
<reference evidence="4" key="1">
    <citation type="journal article" date="2019" name="Nat. Commun.">
        <title>The genome of broomcorn millet.</title>
        <authorList>
            <person name="Zou C."/>
            <person name="Miki D."/>
            <person name="Li D."/>
            <person name="Tang Q."/>
            <person name="Xiao L."/>
            <person name="Rajput S."/>
            <person name="Deng P."/>
            <person name="Jia W."/>
            <person name="Huang R."/>
            <person name="Zhang M."/>
            <person name="Sun Y."/>
            <person name="Hu J."/>
            <person name="Fu X."/>
            <person name="Schnable P.S."/>
            <person name="Li F."/>
            <person name="Zhang H."/>
            <person name="Feng B."/>
            <person name="Zhu X."/>
            <person name="Liu R."/>
            <person name="Schnable J.C."/>
            <person name="Zhu J.-K."/>
            <person name="Zhang H."/>
        </authorList>
    </citation>
    <scope>NUCLEOTIDE SEQUENCE [LARGE SCALE GENOMIC DNA]</scope>
</reference>
<proteinExistence type="predicted"/>
<dbReference type="EMBL" id="PQIB02000010">
    <property type="protein sequence ID" value="RLM92344.1"/>
    <property type="molecule type" value="Genomic_DNA"/>
</dbReference>
<feature type="compositionally biased region" description="Polar residues" evidence="1">
    <location>
        <begin position="147"/>
        <end position="164"/>
    </location>
</feature>
<organism evidence="3 4">
    <name type="scientific">Panicum miliaceum</name>
    <name type="common">Proso millet</name>
    <name type="synonym">Broomcorn millet</name>
    <dbReference type="NCBI Taxonomy" id="4540"/>
    <lineage>
        <taxon>Eukaryota</taxon>
        <taxon>Viridiplantae</taxon>
        <taxon>Streptophyta</taxon>
        <taxon>Embryophyta</taxon>
        <taxon>Tracheophyta</taxon>
        <taxon>Spermatophyta</taxon>
        <taxon>Magnoliopsida</taxon>
        <taxon>Liliopsida</taxon>
        <taxon>Poales</taxon>
        <taxon>Poaceae</taxon>
        <taxon>PACMAD clade</taxon>
        <taxon>Panicoideae</taxon>
        <taxon>Panicodae</taxon>
        <taxon>Paniceae</taxon>
        <taxon>Panicinae</taxon>
        <taxon>Panicum</taxon>
        <taxon>Panicum sect. Panicum</taxon>
    </lineage>
</organism>
<dbReference type="AlphaFoldDB" id="A0A3L6QZA7"/>
<keyword evidence="2" id="KW-0472">Membrane</keyword>
<protein>
    <recommendedName>
        <fullName evidence="5">TFIIS N-terminal domain-containing protein</fullName>
    </recommendedName>
</protein>
<feature type="compositionally biased region" description="Basic and acidic residues" evidence="1">
    <location>
        <begin position="254"/>
        <end position="269"/>
    </location>
</feature>
<feature type="compositionally biased region" description="Basic and acidic residues" evidence="1">
    <location>
        <begin position="211"/>
        <end position="224"/>
    </location>
</feature>
<evidence type="ECO:0000256" key="2">
    <source>
        <dbReference type="SAM" id="Phobius"/>
    </source>
</evidence>
<evidence type="ECO:0000313" key="4">
    <source>
        <dbReference type="Proteomes" id="UP000275267"/>
    </source>
</evidence>
<dbReference type="PANTHER" id="PTHR47853">
    <property type="entry name" value="EXPRESSED PROTEIN"/>
    <property type="match status" value="1"/>
</dbReference>
<accession>A0A3L6QZA7</accession>
<dbReference type="STRING" id="4540.A0A3L6QZA7"/>
<dbReference type="Gene3D" id="1.20.930.10">
    <property type="entry name" value="Conserved domain common to transcription factors TFIIS, elongin A, CRSP70"/>
    <property type="match status" value="1"/>
</dbReference>
<keyword evidence="4" id="KW-1185">Reference proteome</keyword>
<dbReference type="SUPFAM" id="SSF47676">
    <property type="entry name" value="Conserved domain common to transcription factors TFIIS, elongin A, CRSP70"/>
    <property type="match status" value="1"/>
</dbReference>
<comment type="caution">
    <text evidence="3">The sequence shown here is derived from an EMBL/GenBank/DDBJ whole genome shotgun (WGS) entry which is preliminary data.</text>
</comment>
<dbReference type="PANTHER" id="PTHR47853:SF1">
    <property type="entry name" value="EXPRESSED PROTEIN"/>
    <property type="match status" value="1"/>
</dbReference>
<keyword evidence="2" id="KW-0812">Transmembrane</keyword>
<feature type="region of interest" description="Disordered" evidence="1">
    <location>
        <begin position="139"/>
        <end position="270"/>
    </location>
</feature>
<evidence type="ECO:0000256" key="1">
    <source>
        <dbReference type="SAM" id="MobiDB-lite"/>
    </source>
</evidence>
<evidence type="ECO:0000313" key="3">
    <source>
        <dbReference type="EMBL" id="RLM92344.1"/>
    </source>
</evidence>
<name>A0A3L6QZA7_PANMI</name>
<evidence type="ECO:0008006" key="5">
    <source>
        <dbReference type="Google" id="ProtNLM"/>
    </source>
</evidence>
<dbReference type="Proteomes" id="UP000275267">
    <property type="component" value="Unassembled WGS sequence"/>
</dbReference>
<feature type="transmembrane region" description="Helical" evidence="2">
    <location>
        <begin position="282"/>
        <end position="302"/>
    </location>
</feature>
<dbReference type="InterPro" id="IPR035441">
    <property type="entry name" value="TFIIS/LEDGF_dom_sf"/>
</dbReference>
<dbReference type="OrthoDB" id="696629at2759"/>
<feature type="compositionally biased region" description="Low complexity" evidence="1">
    <location>
        <begin position="196"/>
        <end position="208"/>
    </location>
</feature>
<keyword evidence="2" id="KW-1133">Transmembrane helix</keyword>
<gene>
    <name evidence="3" type="ORF">C2845_PM08G28320</name>
</gene>